<feature type="transmembrane region" description="Helical" evidence="6">
    <location>
        <begin position="229"/>
        <end position="249"/>
    </location>
</feature>
<feature type="transmembrane region" description="Helical" evidence="6">
    <location>
        <begin position="383"/>
        <end position="400"/>
    </location>
</feature>
<dbReference type="KEGG" id="lali:LA20249_10385"/>
<gene>
    <name evidence="7" type="ORF">LA20249_10385</name>
</gene>
<reference evidence="7 8" key="1">
    <citation type="submission" date="2016-12" db="EMBL/GenBank/DDBJ databases">
        <title>The whole genome sequencing and assembly of Lactobacillus alimentarius DSM 20249T strain.</title>
        <authorList>
            <person name="Lee Y.-J."/>
            <person name="Yi H."/>
            <person name="Bahn Y.-S."/>
            <person name="Kim J.F."/>
            <person name="Lee D.-W."/>
        </authorList>
    </citation>
    <scope>NUCLEOTIDE SEQUENCE [LARGE SCALE GENOMIC DNA]</scope>
    <source>
        <strain evidence="7 8">DSM 20249</strain>
    </source>
</reference>
<dbReference type="InterPro" id="IPR050833">
    <property type="entry name" value="Poly_Biosynth_Transport"/>
</dbReference>
<dbReference type="OrthoDB" id="9775950at2"/>
<feature type="transmembrane region" description="Helical" evidence="6">
    <location>
        <begin position="440"/>
        <end position="460"/>
    </location>
</feature>
<organism evidence="7 8">
    <name type="scientific">Companilactobacillus alimentarius DSM 20249</name>
    <dbReference type="NCBI Taxonomy" id="1423720"/>
    <lineage>
        <taxon>Bacteria</taxon>
        <taxon>Bacillati</taxon>
        <taxon>Bacillota</taxon>
        <taxon>Bacilli</taxon>
        <taxon>Lactobacillales</taxon>
        <taxon>Lactobacillaceae</taxon>
        <taxon>Companilactobacillus</taxon>
    </lineage>
</organism>
<feature type="transmembrane region" description="Helical" evidence="6">
    <location>
        <begin position="281"/>
        <end position="298"/>
    </location>
</feature>
<dbReference type="EMBL" id="CP018867">
    <property type="protein sequence ID" value="AUI72569.1"/>
    <property type="molecule type" value="Genomic_DNA"/>
</dbReference>
<feature type="transmembrane region" description="Helical" evidence="6">
    <location>
        <begin position="88"/>
        <end position="106"/>
    </location>
</feature>
<evidence type="ECO:0000256" key="3">
    <source>
        <dbReference type="ARBA" id="ARBA00022692"/>
    </source>
</evidence>
<keyword evidence="4 6" id="KW-1133">Transmembrane helix</keyword>
<feature type="transmembrane region" description="Helical" evidence="6">
    <location>
        <begin position="159"/>
        <end position="178"/>
    </location>
</feature>
<sequence>MQKEVSRAIKGTWILTVASLFSELLSAIYRIPLQNIVGDRGYFIYQQVYPIYGIFSVLALSGLPVVLSKTFAQQKNISSKNHLLKKTFVGLLISCVVVTGLLWMSSRYLAFLMGDPRLYLEVRAVSLTFLLVPFEASLRGYFQSDLLMTPSAISQVSEQFLRIVVIIVSALMFGHGLIDVYNMGTLANSGAFIGGILAVMILLGTFVKYRKRMLQDDKRDNTIRLEHGLALEIVLIVFFTGITIFYQFIDSFSMLRLLMHFGMSLDQAEIQKGIFDRGQPLLQLGIVISLSFVSTIMPQLREKNRLKQNKKTISKMVRVCLWLSVAETAGLIALMPQINTMLFTNTSGSLTLSIYMLSIVIVSFINLLVAVTSGDDEKNIHKLVLFLMSLVVKVALNIILVPKFGIAGAALATVFSECVILFGILIIYNFNRDFLSLDKAFIINLLKAGVVMAIIVKIIVELLSIGFTTTRINSVLLNVVAIPIGAFVYLKLSKHWKMLTKQEWEILPMGKYLTKIMRIED</sequence>
<feature type="transmembrane region" description="Helical" evidence="6">
    <location>
        <begin position="472"/>
        <end position="492"/>
    </location>
</feature>
<dbReference type="AlphaFoldDB" id="A0A2K9HJ67"/>
<comment type="subcellular location">
    <subcellularLocation>
        <location evidence="1">Cell membrane</location>
        <topology evidence="1">Multi-pass membrane protein</topology>
    </subcellularLocation>
</comment>
<dbReference type="PANTHER" id="PTHR30250:SF29">
    <property type="entry name" value="POLYSACCHARIDE BIOSYNTHESIS PROTEIN C-TERMINAL DOMAIN-CONTAINING PROTEIN"/>
    <property type="match status" value="1"/>
</dbReference>
<dbReference type="InterPro" id="IPR024923">
    <property type="entry name" value="PG_synth_SpoVB"/>
</dbReference>
<evidence type="ECO:0000313" key="8">
    <source>
        <dbReference type="Proteomes" id="UP000234653"/>
    </source>
</evidence>
<feature type="transmembrane region" description="Helical" evidence="6">
    <location>
        <begin position="12"/>
        <end position="29"/>
    </location>
</feature>
<feature type="transmembrane region" description="Helical" evidence="6">
    <location>
        <begin position="190"/>
        <end position="209"/>
    </location>
</feature>
<protein>
    <submittedName>
        <fullName evidence="7">Uncharacterized protein</fullName>
    </submittedName>
</protein>
<feature type="transmembrane region" description="Helical" evidence="6">
    <location>
        <begin position="49"/>
        <end position="67"/>
    </location>
</feature>
<dbReference type="PANTHER" id="PTHR30250">
    <property type="entry name" value="PST FAMILY PREDICTED COLANIC ACID TRANSPORTER"/>
    <property type="match status" value="1"/>
</dbReference>
<feature type="transmembrane region" description="Helical" evidence="6">
    <location>
        <begin position="118"/>
        <end position="138"/>
    </location>
</feature>
<dbReference type="RefSeq" id="WP_083477915.1">
    <property type="nucleotide sequence ID" value="NZ_AZDQ01000021.1"/>
</dbReference>
<name>A0A2K9HJ67_9LACO</name>
<keyword evidence="5 6" id="KW-0472">Membrane</keyword>
<feature type="transmembrane region" description="Helical" evidence="6">
    <location>
        <begin position="350"/>
        <end position="371"/>
    </location>
</feature>
<dbReference type="CDD" id="cd13124">
    <property type="entry name" value="MATE_SpoVB_like"/>
    <property type="match status" value="1"/>
</dbReference>
<keyword evidence="3 6" id="KW-0812">Transmembrane</keyword>
<evidence type="ECO:0000256" key="2">
    <source>
        <dbReference type="ARBA" id="ARBA00022475"/>
    </source>
</evidence>
<evidence type="ECO:0000256" key="5">
    <source>
        <dbReference type="ARBA" id="ARBA00023136"/>
    </source>
</evidence>
<keyword evidence="8" id="KW-1185">Reference proteome</keyword>
<dbReference type="Proteomes" id="UP000234653">
    <property type="component" value="Chromosome"/>
</dbReference>
<evidence type="ECO:0000313" key="7">
    <source>
        <dbReference type="EMBL" id="AUI72569.1"/>
    </source>
</evidence>
<dbReference type="STRING" id="1423720.FC67_GL000632"/>
<dbReference type="InterPro" id="IPR002797">
    <property type="entry name" value="Polysacc_synth"/>
</dbReference>
<keyword evidence="2" id="KW-1003">Cell membrane</keyword>
<evidence type="ECO:0000256" key="1">
    <source>
        <dbReference type="ARBA" id="ARBA00004651"/>
    </source>
</evidence>
<dbReference type="GO" id="GO:0005886">
    <property type="term" value="C:plasma membrane"/>
    <property type="evidence" value="ECO:0007669"/>
    <property type="project" value="UniProtKB-SubCell"/>
</dbReference>
<feature type="transmembrane region" description="Helical" evidence="6">
    <location>
        <begin position="319"/>
        <end position="338"/>
    </location>
</feature>
<proteinExistence type="predicted"/>
<accession>A0A2K9HJ67</accession>
<dbReference type="Pfam" id="PF01943">
    <property type="entry name" value="Polysacc_synt"/>
    <property type="match status" value="1"/>
</dbReference>
<evidence type="ECO:0000256" key="6">
    <source>
        <dbReference type="SAM" id="Phobius"/>
    </source>
</evidence>
<evidence type="ECO:0000256" key="4">
    <source>
        <dbReference type="ARBA" id="ARBA00022989"/>
    </source>
</evidence>
<feature type="transmembrane region" description="Helical" evidence="6">
    <location>
        <begin position="406"/>
        <end position="428"/>
    </location>
</feature>